<feature type="signal peptide" evidence="1">
    <location>
        <begin position="1"/>
        <end position="30"/>
    </location>
</feature>
<accession>A0A1Y6CTS7</accession>
<dbReference type="EMBL" id="FWZT01000028">
    <property type="protein sequence ID" value="SMF73957.1"/>
    <property type="molecule type" value="Genomic_DNA"/>
</dbReference>
<sequence>MINKTISRRSLLKITGASLGVAAGSSKAFASASLEDDLCQAIFANVPGSVDDESNVRQFVKAFIKREKAKATKRDRLEEFVVVEYMTRDAQ</sequence>
<keyword evidence="3" id="KW-1185">Reference proteome</keyword>
<evidence type="ECO:0000313" key="2">
    <source>
        <dbReference type="EMBL" id="SMF73957.1"/>
    </source>
</evidence>
<evidence type="ECO:0008006" key="4">
    <source>
        <dbReference type="Google" id="ProtNLM"/>
    </source>
</evidence>
<dbReference type="RefSeq" id="WP_132324563.1">
    <property type="nucleotide sequence ID" value="NZ_FWZT01000028.1"/>
</dbReference>
<evidence type="ECO:0000256" key="1">
    <source>
        <dbReference type="SAM" id="SignalP"/>
    </source>
</evidence>
<dbReference type="InterPro" id="IPR006311">
    <property type="entry name" value="TAT_signal"/>
</dbReference>
<reference evidence="3" key="1">
    <citation type="submission" date="2017-04" db="EMBL/GenBank/DDBJ databases">
        <authorList>
            <person name="Varghese N."/>
            <person name="Submissions S."/>
        </authorList>
    </citation>
    <scope>NUCLEOTIDE SEQUENCE [LARGE SCALE GENOMIC DNA]</scope>
    <source>
        <strain evidence="3">RKEM611</strain>
    </source>
</reference>
<keyword evidence="1" id="KW-0732">Signal</keyword>
<feature type="chain" id="PRO_5012667102" description="Tat (Twin-arginine translocation) pathway signal sequence" evidence="1">
    <location>
        <begin position="31"/>
        <end position="91"/>
    </location>
</feature>
<name>A0A1Y6CTS7_9BACT</name>
<dbReference type="AlphaFoldDB" id="A0A1Y6CTS7"/>
<dbReference type="Proteomes" id="UP000192907">
    <property type="component" value="Unassembled WGS sequence"/>
</dbReference>
<evidence type="ECO:0000313" key="3">
    <source>
        <dbReference type="Proteomes" id="UP000192907"/>
    </source>
</evidence>
<gene>
    <name evidence="2" type="ORF">SAMN06296036_12818</name>
</gene>
<protein>
    <recommendedName>
        <fullName evidence="4">Tat (Twin-arginine translocation) pathway signal sequence</fullName>
    </recommendedName>
</protein>
<organism evidence="2 3">
    <name type="scientific">Pseudobacteriovorax antillogorgiicola</name>
    <dbReference type="NCBI Taxonomy" id="1513793"/>
    <lineage>
        <taxon>Bacteria</taxon>
        <taxon>Pseudomonadati</taxon>
        <taxon>Bdellovibrionota</taxon>
        <taxon>Oligoflexia</taxon>
        <taxon>Oligoflexales</taxon>
        <taxon>Pseudobacteriovoracaceae</taxon>
        <taxon>Pseudobacteriovorax</taxon>
    </lineage>
</organism>
<dbReference type="PROSITE" id="PS51318">
    <property type="entry name" value="TAT"/>
    <property type="match status" value="1"/>
</dbReference>
<proteinExistence type="predicted"/>